<reference evidence="2 3" key="1">
    <citation type="submission" date="2018-12" db="EMBL/GenBank/DDBJ databases">
        <title>Amycolatopsis eburnea sp. nov. actinomycete associate with arbuscular mycorrhiza fungal spore.</title>
        <authorList>
            <person name="Lumyong S."/>
            <person name="Chaiya L."/>
        </authorList>
    </citation>
    <scope>NUCLEOTIDE SEQUENCE [LARGE SCALE GENOMIC DNA]</scope>
    <source>
        <strain evidence="2 3">GLM-1</strain>
    </source>
</reference>
<evidence type="ECO:0000313" key="2">
    <source>
        <dbReference type="EMBL" id="RSD09208.1"/>
    </source>
</evidence>
<protein>
    <recommendedName>
        <fullName evidence="4">SDR family NAD(P)-dependent oxidoreductase</fullName>
    </recommendedName>
</protein>
<organism evidence="2 3">
    <name type="scientific">Amycolatopsis eburnea</name>
    <dbReference type="NCBI Taxonomy" id="2267691"/>
    <lineage>
        <taxon>Bacteria</taxon>
        <taxon>Bacillati</taxon>
        <taxon>Actinomycetota</taxon>
        <taxon>Actinomycetes</taxon>
        <taxon>Pseudonocardiales</taxon>
        <taxon>Pseudonocardiaceae</taxon>
        <taxon>Amycolatopsis</taxon>
    </lineage>
</organism>
<accession>A0A3R9F333</accession>
<keyword evidence="3" id="KW-1185">Reference proteome</keyword>
<dbReference type="RefSeq" id="WP_125315148.1">
    <property type="nucleotide sequence ID" value="NZ_RSEC01000061.1"/>
</dbReference>
<dbReference type="Gene3D" id="3.90.25.10">
    <property type="entry name" value="UDP-galactose 4-epimerase, domain 1"/>
    <property type="match status" value="1"/>
</dbReference>
<dbReference type="Proteomes" id="UP000267081">
    <property type="component" value="Unassembled WGS sequence"/>
</dbReference>
<evidence type="ECO:0000313" key="3">
    <source>
        <dbReference type="Proteomes" id="UP000267081"/>
    </source>
</evidence>
<evidence type="ECO:0000256" key="1">
    <source>
        <dbReference type="SAM" id="MobiDB-lite"/>
    </source>
</evidence>
<proteinExistence type="predicted"/>
<feature type="region of interest" description="Disordered" evidence="1">
    <location>
        <begin position="1"/>
        <end position="20"/>
    </location>
</feature>
<evidence type="ECO:0008006" key="4">
    <source>
        <dbReference type="Google" id="ProtNLM"/>
    </source>
</evidence>
<dbReference type="EMBL" id="RSEC01000061">
    <property type="protein sequence ID" value="RSD09208.1"/>
    <property type="molecule type" value="Genomic_DNA"/>
</dbReference>
<sequence length="93" mass="9219">MSGAAGRRSNRDVQQEQADSAELAATVSAAAGTPIACTDLPADTLVEGLTGTGLPAGLAHVLADADLGDSGDLSRLIGRPTTSLTDAMTAALR</sequence>
<comment type="caution">
    <text evidence="2">The sequence shown here is derived from an EMBL/GenBank/DDBJ whole genome shotgun (WGS) entry which is preliminary data.</text>
</comment>
<gene>
    <name evidence="2" type="ORF">EIY87_39810</name>
</gene>
<name>A0A3R9F333_9PSEU</name>
<dbReference type="AlphaFoldDB" id="A0A3R9F333"/>